<feature type="transmembrane region" description="Helical" evidence="1">
    <location>
        <begin position="207"/>
        <end position="227"/>
    </location>
</feature>
<dbReference type="Pfam" id="PF09991">
    <property type="entry name" value="DUF2232"/>
    <property type="match status" value="1"/>
</dbReference>
<feature type="transmembrane region" description="Helical" evidence="1">
    <location>
        <begin position="167"/>
        <end position="187"/>
    </location>
</feature>
<feature type="transmembrane region" description="Helical" evidence="1">
    <location>
        <begin position="234"/>
        <end position="262"/>
    </location>
</feature>
<protein>
    <recommendedName>
        <fullName evidence="4">DUF2232 domain-containing protein</fullName>
    </recommendedName>
</protein>
<dbReference type="PANTHER" id="PTHR41324:SF1">
    <property type="entry name" value="DUF2232 DOMAIN-CONTAINING PROTEIN"/>
    <property type="match status" value="1"/>
</dbReference>
<sequence>MPSRTTRGLVFGALMAALTVVFVGGAMVLPLTVHLPLPVALVTLRHGLRYGVLSGIVASLLAALLFGWVNVALVLIPLGLLPGLVLGWALHTRKSPATTGAFTALAGLAGLLLTVALSLLIMGQNPLDIQIQTFADAMRQAVARLPAAQQELYRPLLDALPTLMRTLLPLALVLNAALMALLTYYLVHWLFPRLGHAVEPLPPFARWALPVWSVWAYVLVMTPALLLQRHLPAWAVTVVTNVALGMQFLFALQGAAVASWWLQERQAFSPRAATGMAILLLFLPYLGPAAGFLGVLDLALDFRRLRPGPTARTG</sequence>
<dbReference type="KEGG" id="cmic:caldi_02370"/>
<proteinExistence type="predicted"/>
<keyword evidence="1" id="KW-0472">Membrane</keyword>
<evidence type="ECO:0008006" key="4">
    <source>
        <dbReference type="Google" id="ProtNLM"/>
    </source>
</evidence>
<name>A0AA35CHT6_9FIRM</name>
<dbReference type="RefSeq" id="WP_264843262.1">
    <property type="nucleotide sequence ID" value="NZ_AP025628.1"/>
</dbReference>
<evidence type="ECO:0000313" key="3">
    <source>
        <dbReference type="Proteomes" id="UP001163687"/>
    </source>
</evidence>
<organism evidence="2 3">
    <name type="scientific">Caldinitratiruptor microaerophilus</name>
    <dbReference type="NCBI Taxonomy" id="671077"/>
    <lineage>
        <taxon>Bacteria</taxon>
        <taxon>Bacillati</taxon>
        <taxon>Bacillota</taxon>
        <taxon>Clostridia</taxon>
        <taxon>Eubacteriales</taxon>
        <taxon>Symbiobacteriaceae</taxon>
        <taxon>Caldinitratiruptor</taxon>
    </lineage>
</organism>
<dbReference type="Proteomes" id="UP001163687">
    <property type="component" value="Chromosome"/>
</dbReference>
<gene>
    <name evidence="2" type="ORF">caldi_02370</name>
</gene>
<feature type="transmembrane region" description="Helical" evidence="1">
    <location>
        <begin position="48"/>
        <end position="66"/>
    </location>
</feature>
<keyword evidence="1" id="KW-1133">Transmembrane helix</keyword>
<dbReference type="InterPro" id="IPR018710">
    <property type="entry name" value="DUF2232"/>
</dbReference>
<evidence type="ECO:0000313" key="2">
    <source>
        <dbReference type="EMBL" id="BDG59147.1"/>
    </source>
</evidence>
<feature type="transmembrane region" description="Helical" evidence="1">
    <location>
        <begin position="274"/>
        <end position="296"/>
    </location>
</feature>
<reference evidence="2" key="1">
    <citation type="submission" date="2022-03" db="EMBL/GenBank/DDBJ databases">
        <title>Complete genome sequence of Caldinitratiruptor microaerophilus.</title>
        <authorList>
            <person name="Mukaiyama R."/>
            <person name="Nishiyama T."/>
            <person name="Ueda K."/>
        </authorList>
    </citation>
    <scope>NUCLEOTIDE SEQUENCE</scope>
    <source>
        <strain evidence="2">JCM 16183</strain>
    </source>
</reference>
<keyword evidence="3" id="KW-1185">Reference proteome</keyword>
<feature type="transmembrane region" description="Helical" evidence="1">
    <location>
        <begin position="102"/>
        <end position="122"/>
    </location>
</feature>
<dbReference type="EMBL" id="AP025628">
    <property type="protein sequence ID" value="BDG59147.1"/>
    <property type="molecule type" value="Genomic_DNA"/>
</dbReference>
<dbReference type="Gene3D" id="1.10.1760.20">
    <property type="match status" value="1"/>
</dbReference>
<keyword evidence="1" id="KW-0812">Transmembrane</keyword>
<feature type="transmembrane region" description="Helical" evidence="1">
    <location>
        <begin position="71"/>
        <end position="90"/>
    </location>
</feature>
<evidence type="ECO:0000256" key="1">
    <source>
        <dbReference type="SAM" id="Phobius"/>
    </source>
</evidence>
<dbReference type="AlphaFoldDB" id="A0AA35CHT6"/>
<dbReference type="PANTHER" id="PTHR41324">
    <property type="entry name" value="MEMBRANE PROTEIN-RELATED"/>
    <property type="match status" value="1"/>
</dbReference>
<feature type="transmembrane region" description="Helical" evidence="1">
    <location>
        <begin position="9"/>
        <end position="28"/>
    </location>
</feature>
<accession>A0AA35CHT6</accession>